<evidence type="ECO:0000256" key="4">
    <source>
        <dbReference type="ARBA" id="ARBA00022692"/>
    </source>
</evidence>
<dbReference type="CDD" id="cd06261">
    <property type="entry name" value="TM_PBP2"/>
    <property type="match status" value="1"/>
</dbReference>
<organism evidence="9 10">
    <name type="scientific">Gaiella occulta</name>
    <dbReference type="NCBI Taxonomy" id="1002870"/>
    <lineage>
        <taxon>Bacteria</taxon>
        <taxon>Bacillati</taxon>
        <taxon>Actinomycetota</taxon>
        <taxon>Thermoleophilia</taxon>
        <taxon>Gaiellales</taxon>
        <taxon>Gaiellaceae</taxon>
        <taxon>Gaiella</taxon>
    </lineage>
</organism>
<dbReference type="RefSeq" id="WP_114796026.1">
    <property type="nucleotide sequence ID" value="NZ_QQZY01000003.1"/>
</dbReference>
<reference evidence="9 10" key="1">
    <citation type="submission" date="2018-07" db="EMBL/GenBank/DDBJ databases">
        <title>High-quality-draft genome sequence of Gaiella occulta.</title>
        <authorList>
            <person name="Severino R."/>
            <person name="Froufe H.J.C."/>
            <person name="Rainey F.A."/>
            <person name="Barroso C."/>
            <person name="Albuquerque L."/>
            <person name="Lobo-Da-Cunha A."/>
            <person name="Da Costa M.S."/>
            <person name="Egas C."/>
        </authorList>
    </citation>
    <scope>NUCLEOTIDE SEQUENCE [LARGE SCALE GENOMIC DNA]</scope>
    <source>
        <strain evidence="9 10">F2-233</strain>
    </source>
</reference>
<evidence type="ECO:0000313" key="10">
    <source>
        <dbReference type="Proteomes" id="UP000254134"/>
    </source>
</evidence>
<comment type="similarity">
    <text evidence="7">Belongs to the binding-protein-dependent transport system permease family.</text>
</comment>
<dbReference type="PROSITE" id="PS50928">
    <property type="entry name" value="ABC_TM1"/>
    <property type="match status" value="1"/>
</dbReference>
<feature type="transmembrane region" description="Helical" evidence="7">
    <location>
        <begin position="207"/>
        <end position="227"/>
    </location>
</feature>
<dbReference type="AlphaFoldDB" id="A0A7M2YXK8"/>
<feature type="domain" description="ABC transmembrane type-1" evidence="8">
    <location>
        <begin position="67"/>
        <end position="258"/>
    </location>
</feature>
<evidence type="ECO:0000256" key="7">
    <source>
        <dbReference type="RuleBase" id="RU363032"/>
    </source>
</evidence>
<reference evidence="10" key="2">
    <citation type="journal article" date="2019" name="MicrobiologyOpen">
        <title>High-quality draft genome sequence of Gaiella occulta isolated from a 150 meter deep mineral water borehole and comparison with the genome sequences of other deep-branching lineages of the phylum Actinobacteria.</title>
        <authorList>
            <person name="Severino R."/>
            <person name="Froufe H.J.C."/>
            <person name="Barroso C."/>
            <person name="Albuquerque L."/>
            <person name="Lobo-da-Cunha A."/>
            <person name="da Costa M.S."/>
            <person name="Egas C."/>
        </authorList>
    </citation>
    <scope>NUCLEOTIDE SEQUENCE [LARGE SCALE GENOMIC DNA]</scope>
    <source>
        <strain evidence="10">F2-233</strain>
    </source>
</reference>
<feature type="transmembrane region" description="Helical" evidence="7">
    <location>
        <begin position="179"/>
        <end position="201"/>
    </location>
</feature>
<keyword evidence="6 7" id="KW-0472">Membrane</keyword>
<dbReference type="Pfam" id="PF00528">
    <property type="entry name" value="BPD_transp_1"/>
    <property type="match status" value="1"/>
</dbReference>
<keyword evidence="5 7" id="KW-1133">Transmembrane helix</keyword>
<dbReference type="InterPro" id="IPR035906">
    <property type="entry name" value="MetI-like_sf"/>
</dbReference>
<feature type="transmembrane region" description="Helical" evidence="7">
    <location>
        <begin position="136"/>
        <end position="158"/>
    </location>
</feature>
<dbReference type="GO" id="GO:0055085">
    <property type="term" value="P:transmembrane transport"/>
    <property type="evidence" value="ECO:0007669"/>
    <property type="project" value="InterPro"/>
</dbReference>
<keyword evidence="4 7" id="KW-0812">Transmembrane</keyword>
<dbReference type="OrthoDB" id="61122at2"/>
<feature type="transmembrane region" description="Helical" evidence="7">
    <location>
        <begin position="239"/>
        <end position="258"/>
    </location>
</feature>
<evidence type="ECO:0000256" key="1">
    <source>
        <dbReference type="ARBA" id="ARBA00004651"/>
    </source>
</evidence>
<protein>
    <submittedName>
        <fullName evidence="9">ABC-type sugar transport system permease component</fullName>
    </submittedName>
</protein>
<evidence type="ECO:0000256" key="6">
    <source>
        <dbReference type="ARBA" id="ARBA00023136"/>
    </source>
</evidence>
<keyword evidence="10" id="KW-1185">Reference proteome</keyword>
<keyword evidence="2 7" id="KW-0813">Transport</keyword>
<dbReference type="SUPFAM" id="SSF161098">
    <property type="entry name" value="MetI-like"/>
    <property type="match status" value="1"/>
</dbReference>
<comment type="caution">
    <text evidence="9">The sequence shown here is derived from an EMBL/GenBank/DDBJ whole genome shotgun (WGS) entry which is preliminary data.</text>
</comment>
<evidence type="ECO:0000256" key="2">
    <source>
        <dbReference type="ARBA" id="ARBA00022448"/>
    </source>
</evidence>
<sequence length="273" mass="29916">MSGTLERAVNYGLLVLFSVLALAPIAGILLTAFHGPDAVVSGFAIPDPFTLDSFRQAWKEGAFGSSLWTSAMITSTTVALSTVLSLLTGYAFGTMRFRGSSFLFYVFLFGLLMPFEATIIPLYFDFRRIGLTDTVWGVILPSTALSIAFGTFWMRAFFLSAPRSLIEAARIDGASSLGVLVRVLLPYGRPAILTMVVLVFMWTWNDFLLSLVMLSGQNILTAPLSLVFFQTQRQTHVQLLAAASIIVAFPVLLVYVFLQRHFIRGMVSGSLKG</sequence>
<dbReference type="PANTHER" id="PTHR43744:SF8">
    <property type="entry name" value="SN-GLYCEROL-3-PHOSPHATE TRANSPORT SYSTEM PERMEASE PROTEIN UGPE"/>
    <property type="match status" value="1"/>
</dbReference>
<dbReference type="EMBL" id="QQZY01000003">
    <property type="protein sequence ID" value="RDI74725.1"/>
    <property type="molecule type" value="Genomic_DNA"/>
</dbReference>
<proteinExistence type="inferred from homology"/>
<feature type="transmembrane region" description="Helical" evidence="7">
    <location>
        <begin position="67"/>
        <end position="90"/>
    </location>
</feature>
<evidence type="ECO:0000256" key="3">
    <source>
        <dbReference type="ARBA" id="ARBA00022475"/>
    </source>
</evidence>
<keyword evidence="3" id="KW-1003">Cell membrane</keyword>
<evidence type="ECO:0000313" key="9">
    <source>
        <dbReference type="EMBL" id="RDI74725.1"/>
    </source>
</evidence>
<dbReference type="Proteomes" id="UP000254134">
    <property type="component" value="Unassembled WGS sequence"/>
</dbReference>
<dbReference type="InterPro" id="IPR000515">
    <property type="entry name" value="MetI-like"/>
</dbReference>
<dbReference type="GO" id="GO:0005886">
    <property type="term" value="C:plasma membrane"/>
    <property type="evidence" value="ECO:0007669"/>
    <property type="project" value="UniProtKB-SubCell"/>
</dbReference>
<name>A0A7M2YXK8_9ACTN</name>
<evidence type="ECO:0000256" key="5">
    <source>
        <dbReference type="ARBA" id="ARBA00022989"/>
    </source>
</evidence>
<feature type="transmembrane region" description="Helical" evidence="7">
    <location>
        <begin position="12"/>
        <end position="33"/>
    </location>
</feature>
<feature type="transmembrane region" description="Helical" evidence="7">
    <location>
        <begin position="102"/>
        <end position="124"/>
    </location>
</feature>
<dbReference type="PANTHER" id="PTHR43744">
    <property type="entry name" value="ABC TRANSPORTER PERMEASE PROTEIN MG189-RELATED-RELATED"/>
    <property type="match status" value="1"/>
</dbReference>
<comment type="subcellular location">
    <subcellularLocation>
        <location evidence="1 7">Cell membrane</location>
        <topology evidence="1 7">Multi-pass membrane protein</topology>
    </subcellularLocation>
</comment>
<evidence type="ECO:0000259" key="8">
    <source>
        <dbReference type="PROSITE" id="PS50928"/>
    </source>
</evidence>
<dbReference type="Gene3D" id="1.10.3720.10">
    <property type="entry name" value="MetI-like"/>
    <property type="match status" value="1"/>
</dbReference>
<accession>A0A7M2YXK8</accession>
<keyword evidence="9" id="KW-0762">Sugar transport</keyword>
<gene>
    <name evidence="9" type="ORF">Gocc_1614</name>
</gene>